<keyword evidence="1" id="KW-0732">Signal</keyword>
<reference evidence="2 3" key="1">
    <citation type="submission" date="2021-04" db="EMBL/GenBank/DDBJ databases">
        <authorList>
            <person name="Bliznina A."/>
        </authorList>
    </citation>
    <scope>NUCLEOTIDE SEQUENCE [LARGE SCALE GENOMIC DNA]</scope>
</reference>
<organism evidence="2 3">
    <name type="scientific">Oikopleura dioica</name>
    <name type="common">Tunicate</name>
    <dbReference type="NCBI Taxonomy" id="34765"/>
    <lineage>
        <taxon>Eukaryota</taxon>
        <taxon>Metazoa</taxon>
        <taxon>Chordata</taxon>
        <taxon>Tunicata</taxon>
        <taxon>Appendicularia</taxon>
        <taxon>Copelata</taxon>
        <taxon>Oikopleuridae</taxon>
        <taxon>Oikopleura</taxon>
    </lineage>
</organism>
<protein>
    <submittedName>
        <fullName evidence="2">Oidioi.mRNA.OKI2018_I69.chr1.g2292.t1.cds</fullName>
    </submittedName>
</protein>
<gene>
    <name evidence="2" type="ORF">OKIOD_LOCUS11057</name>
</gene>
<feature type="signal peptide" evidence="1">
    <location>
        <begin position="1"/>
        <end position="15"/>
    </location>
</feature>
<name>A0ABN7SZU0_OIKDI</name>
<keyword evidence="3" id="KW-1185">Reference proteome</keyword>
<evidence type="ECO:0000256" key="1">
    <source>
        <dbReference type="SAM" id="SignalP"/>
    </source>
</evidence>
<proteinExistence type="predicted"/>
<dbReference type="Proteomes" id="UP001158576">
    <property type="component" value="Chromosome 1"/>
</dbReference>
<evidence type="ECO:0000313" key="3">
    <source>
        <dbReference type="Proteomes" id="UP001158576"/>
    </source>
</evidence>
<accession>A0ABN7SZU0</accession>
<evidence type="ECO:0000313" key="2">
    <source>
        <dbReference type="EMBL" id="CAG5105617.1"/>
    </source>
</evidence>
<sequence>MFLKKALFTAGFAAAATDSVTFGITLDGHTPLCLKYQPPNEAFDFDDSFLVPLLYEDRSSLSLFANIQMDEDEENLSVNQVLFYSPSGHVFDLSLEDLKIPEGGSERKDGKLDFDGLIADINTNRNLYIFKTETGLVTRVQHFGEDGYHVQIALDKLDDKVRGLFGNFHAGTTYKVKAEAKNGKKHKNGEFATVTINNEDSSEDFSAVYDDNKACWMIEDSHSDILLPASEANLML</sequence>
<dbReference type="EMBL" id="OU015566">
    <property type="protein sequence ID" value="CAG5105617.1"/>
    <property type="molecule type" value="Genomic_DNA"/>
</dbReference>
<feature type="chain" id="PRO_5045862468" evidence="1">
    <location>
        <begin position="16"/>
        <end position="236"/>
    </location>
</feature>